<sequence>MLNKFRINIGLEIHAQLASRTKLFSSAPVLDDAPPNTAVDIFDCAIPGTMPVLNKECVMMALKAGKILNCQIPKYSRFDRKHYFYPDMPMGFQITQNEMPIAKDGFFDYYLYSSFYSNQKESKSNKNSIHQENGSRYKKSRVSIKQVQLEIDSGKTILDLKERNLIDLNRAGVGLIEIITHPTISSSLEAVSFLEQLRIFLIHNNISKGEMHKGHYRVDANISLINKDAPPNELGERTEVKNINSFKDIVKAIDFEVTRHVGILNRGEKVRYETRKVCEDGTTIPLRDKEGEIIDYRFTAEPNLPILKIEKEWLDNISITCEDIPHLIYINKYGMNPKEALEFASKSNSKHFMDIALPLNTTPLSNFFNWYTELQFICEKIKKEYPLSSENDIKAFCFIVNLENESKITKLTAIDLLKKCLLQNEVNENEIIEIIKCNNLWRITNEGEINYYIEKVCKKEKKLYEQTLSGKKVKHFNKLRNLIFNECNKTIQLSDLEKFLWKKLNS</sequence>
<organism evidence="8">
    <name type="scientific">Strongyloides stercoralis</name>
    <name type="common">Threadworm</name>
    <dbReference type="NCBI Taxonomy" id="6248"/>
    <lineage>
        <taxon>Eukaryota</taxon>
        <taxon>Metazoa</taxon>
        <taxon>Ecdysozoa</taxon>
        <taxon>Nematoda</taxon>
        <taxon>Chromadorea</taxon>
        <taxon>Rhabditida</taxon>
        <taxon>Tylenchina</taxon>
        <taxon>Panagrolaimomorpha</taxon>
        <taxon>Strongyloidoidea</taxon>
        <taxon>Strongyloididae</taxon>
        <taxon>Strongyloides</taxon>
    </lineage>
</organism>
<dbReference type="NCBIfam" id="TIGR00133">
    <property type="entry name" value="gatB"/>
    <property type="match status" value="1"/>
</dbReference>
<comment type="catalytic activity">
    <reaction evidence="5">
        <text>L-glutamyl-tRNA(Gln) + L-glutamine + ATP + H2O = L-glutaminyl-tRNA(Gln) + L-glutamate + ADP + phosphate + H(+)</text>
        <dbReference type="Rhea" id="RHEA:17521"/>
        <dbReference type="Rhea" id="RHEA-COMP:9681"/>
        <dbReference type="Rhea" id="RHEA-COMP:9684"/>
        <dbReference type="ChEBI" id="CHEBI:15377"/>
        <dbReference type="ChEBI" id="CHEBI:15378"/>
        <dbReference type="ChEBI" id="CHEBI:29985"/>
        <dbReference type="ChEBI" id="CHEBI:30616"/>
        <dbReference type="ChEBI" id="CHEBI:43474"/>
        <dbReference type="ChEBI" id="CHEBI:58359"/>
        <dbReference type="ChEBI" id="CHEBI:78520"/>
        <dbReference type="ChEBI" id="CHEBI:78521"/>
        <dbReference type="ChEBI" id="CHEBI:456216"/>
    </reaction>
</comment>
<dbReference type="PROSITE" id="PS01234">
    <property type="entry name" value="GATB"/>
    <property type="match status" value="1"/>
</dbReference>
<dbReference type="GO" id="GO:0030956">
    <property type="term" value="C:glutamyl-tRNA(Gln) amidotransferase complex"/>
    <property type="evidence" value="ECO:0007669"/>
    <property type="project" value="UniProtKB-UniRule"/>
</dbReference>
<keyword evidence="1 5" id="KW-0436">Ligase</keyword>
<keyword evidence="2 5" id="KW-0547">Nucleotide-binding</keyword>
<keyword evidence="7" id="KW-1185">Reference proteome</keyword>
<evidence type="ECO:0000313" key="8">
    <source>
        <dbReference type="WBParaSite" id="SSTP_0000335600.1"/>
    </source>
</evidence>
<dbReference type="SUPFAM" id="SSF55931">
    <property type="entry name" value="Glutamine synthetase/guanido kinase"/>
    <property type="match status" value="1"/>
</dbReference>
<dbReference type="GO" id="GO:0005739">
    <property type="term" value="C:mitochondrion"/>
    <property type="evidence" value="ECO:0007669"/>
    <property type="project" value="UniProtKB-SubCell"/>
</dbReference>
<dbReference type="InterPro" id="IPR014746">
    <property type="entry name" value="Gln_synth/guanido_kin_cat_dom"/>
</dbReference>
<comment type="function">
    <text evidence="5">Allows the formation of correctly charged Gln-tRNA(Gln) through the transamidation of misacylated Glu-tRNA(Gln) in the mitochondria. The reaction takes place in the presence of glutamine and ATP through an activated gamma-phospho-Glu-tRNA(Gln).</text>
</comment>
<evidence type="ECO:0000256" key="5">
    <source>
        <dbReference type="HAMAP-Rule" id="MF_03147"/>
    </source>
</evidence>
<dbReference type="PANTHER" id="PTHR11659:SF0">
    <property type="entry name" value="GLUTAMYL-TRNA(GLN) AMIDOTRANSFERASE SUBUNIT B, MITOCHONDRIAL"/>
    <property type="match status" value="1"/>
</dbReference>
<dbReference type="InterPro" id="IPR017959">
    <property type="entry name" value="Asn/Gln-tRNA_amidoTrfase_suB/E"/>
</dbReference>
<dbReference type="EC" id="6.3.5.-" evidence="5"/>
<dbReference type="NCBIfam" id="NF004012">
    <property type="entry name" value="PRK05477.1-2"/>
    <property type="match status" value="1"/>
</dbReference>
<dbReference type="InterPro" id="IPR006075">
    <property type="entry name" value="Asn/Gln-tRNA_Trfase_suB/E_cat"/>
</dbReference>
<dbReference type="Pfam" id="PF02934">
    <property type="entry name" value="GatB_N"/>
    <property type="match status" value="1"/>
</dbReference>
<comment type="similarity">
    <text evidence="5">Belongs to the GatB/GatE family. GatB subfamily.</text>
</comment>
<comment type="subcellular location">
    <subcellularLocation>
        <location evidence="5">Mitochondrion</location>
    </subcellularLocation>
</comment>
<dbReference type="STRING" id="6248.A0A0K0E1I7"/>
<reference evidence="8" key="1">
    <citation type="submission" date="2015-08" db="UniProtKB">
        <authorList>
            <consortium name="WormBaseParasite"/>
        </authorList>
    </citation>
    <scope>IDENTIFICATION</scope>
</reference>
<keyword evidence="4 5" id="KW-0648">Protein biosynthesis</keyword>
<evidence type="ECO:0000256" key="2">
    <source>
        <dbReference type="ARBA" id="ARBA00022741"/>
    </source>
</evidence>
<keyword evidence="3 5" id="KW-0067">ATP-binding</keyword>
<comment type="subunit">
    <text evidence="5">Subunit of the heterotrimeric GatCAB amidotransferase (AdT) complex, composed of A, B and C subunits.</text>
</comment>
<dbReference type="PANTHER" id="PTHR11659">
    <property type="entry name" value="GLUTAMYL-TRNA GLN AMIDOTRANSFERASE SUBUNIT B MITOCHONDRIAL AND PROKARYOTIC PET112-RELATED"/>
    <property type="match status" value="1"/>
</dbReference>
<dbReference type="WBParaSite" id="SSTP_0000335600.1">
    <property type="protein sequence ID" value="SSTP_0000335600.1"/>
    <property type="gene ID" value="SSTP_0000335600"/>
</dbReference>
<protein>
    <recommendedName>
        <fullName evidence="5">Glutamyl-tRNA(Gln) amidotransferase subunit B, mitochondrial</fullName>
        <shortName evidence="5">Glu-AdT subunit B</shortName>
        <ecNumber evidence="5">6.3.5.-</ecNumber>
    </recommendedName>
</protein>
<dbReference type="AlphaFoldDB" id="A0A0K0E1I7"/>
<dbReference type="GO" id="GO:0032543">
    <property type="term" value="P:mitochondrial translation"/>
    <property type="evidence" value="ECO:0007669"/>
    <property type="project" value="UniProtKB-UniRule"/>
</dbReference>
<feature type="domain" description="Aspartyl/Glutamyl-tRNA(Gln) amidotransferase subunit B/E catalytic" evidence="6">
    <location>
        <begin position="8"/>
        <end position="314"/>
    </location>
</feature>
<dbReference type="InterPro" id="IPR004413">
    <property type="entry name" value="GatB"/>
</dbReference>
<dbReference type="GO" id="GO:0005524">
    <property type="term" value="F:ATP binding"/>
    <property type="evidence" value="ECO:0007669"/>
    <property type="project" value="UniProtKB-KW"/>
</dbReference>
<name>A0A0K0E1I7_STRER</name>
<proteinExistence type="inferred from homology"/>
<evidence type="ECO:0000313" key="7">
    <source>
        <dbReference type="Proteomes" id="UP000035681"/>
    </source>
</evidence>
<evidence type="ECO:0000256" key="3">
    <source>
        <dbReference type="ARBA" id="ARBA00022840"/>
    </source>
</evidence>
<dbReference type="GO" id="GO:0070681">
    <property type="term" value="P:glutaminyl-tRNAGln biosynthesis via transamidation"/>
    <property type="evidence" value="ECO:0007669"/>
    <property type="project" value="UniProtKB-UniRule"/>
</dbReference>
<evidence type="ECO:0000259" key="6">
    <source>
        <dbReference type="Pfam" id="PF02934"/>
    </source>
</evidence>
<keyword evidence="5" id="KW-0496">Mitochondrion</keyword>
<dbReference type="HAMAP" id="MF_00121">
    <property type="entry name" value="GatB"/>
    <property type="match status" value="1"/>
</dbReference>
<evidence type="ECO:0000256" key="1">
    <source>
        <dbReference type="ARBA" id="ARBA00022598"/>
    </source>
</evidence>
<dbReference type="WBParaSite" id="TCONS_00001628.p1">
    <property type="protein sequence ID" value="TCONS_00001628.p1"/>
    <property type="gene ID" value="XLOC_001502"/>
</dbReference>
<accession>A0A0K0E1I7</accession>
<evidence type="ECO:0000256" key="4">
    <source>
        <dbReference type="ARBA" id="ARBA00022917"/>
    </source>
</evidence>
<dbReference type="GO" id="GO:0050567">
    <property type="term" value="F:glutaminyl-tRNA synthase (glutamine-hydrolyzing) activity"/>
    <property type="evidence" value="ECO:0007669"/>
    <property type="project" value="UniProtKB-UniRule"/>
</dbReference>
<dbReference type="InterPro" id="IPR017958">
    <property type="entry name" value="Gln-tRNA_amidoTrfase_suB_CS"/>
</dbReference>
<dbReference type="Proteomes" id="UP000035681">
    <property type="component" value="Unplaced"/>
</dbReference>